<accession>A0A212R067</accession>
<dbReference type="InterPro" id="IPR036052">
    <property type="entry name" value="TrpB-like_PALP_sf"/>
</dbReference>
<evidence type="ECO:0000256" key="5">
    <source>
        <dbReference type="PIRSR" id="PIRSR006278-2"/>
    </source>
</evidence>
<evidence type="ECO:0000313" key="7">
    <source>
        <dbReference type="EMBL" id="SNB65371.1"/>
    </source>
</evidence>
<dbReference type="GO" id="GO:0019148">
    <property type="term" value="F:D-cysteine desulfhydrase activity"/>
    <property type="evidence" value="ECO:0007669"/>
    <property type="project" value="TreeGrafter"/>
</dbReference>
<feature type="modified residue" description="N6-(pyridoxal phosphate)lysine" evidence="5">
    <location>
        <position position="55"/>
    </location>
</feature>
<dbReference type="Gene3D" id="3.40.50.1100">
    <property type="match status" value="2"/>
</dbReference>
<evidence type="ECO:0000256" key="4">
    <source>
        <dbReference type="PIRSR" id="PIRSR006278-1"/>
    </source>
</evidence>
<dbReference type="OrthoDB" id="9801249at2"/>
<protein>
    <submittedName>
        <fullName evidence="7">D-cysteine desulfhydrase</fullName>
    </submittedName>
</protein>
<gene>
    <name evidence="7" type="ORF">SAMN02746019_00009800</name>
</gene>
<comment type="similarity">
    <text evidence="2">Belongs to the ACC deaminase/D-cysteine desulfhydrase family.</text>
</comment>
<evidence type="ECO:0000256" key="3">
    <source>
        <dbReference type="ARBA" id="ARBA00022898"/>
    </source>
</evidence>
<dbReference type="PANTHER" id="PTHR43780:SF2">
    <property type="entry name" value="1-AMINOCYCLOPROPANE-1-CARBOXYLATE DEAMINASE-RELATED"/>
    <property type="match status" value="1"/>
</dbReference>
<comment type="cofactor">
    <cofactor evidence="1">
        <name>pyridoxal 5'-phosphate</name>
        <dbReference type="ChEBI" id="CHEBI:597326"/>
    </cofactor>
</comment>
<feature type="domain" description="Tryptophan synthase beta chain-like PALP" evidence="6">
    <location>
        <begin position="19"/>
        <end position="325"/>
    </location>
</feature>
<proteinExistence type="inferred from homology"/>
<feature type="active site" description="Nucleophile" evidence="4">
    <location>
        <position position="82"/>
    </location>
</feature>
<keyword evidence="8" id="KW-1185">Reference proteome</keyword>
<reference evidence="8" key="1">
    <citation type="submission" date="2017-06" db="EMBL/GenBank/DDBJ databases">
        <authorList>
            <person name="Varghese N."/>
            <person name="Submissions S."/>
        </authorList>
    </citation>
    <scope>NUCLEOTIDE SEQUENCE [LARGE SCALE GENOMIC DNA]</scope>
    <source>
        <strain evidence="8">JAD2</strain>
    </source>
</reference>
<keyword evidence="3 5" id="KW-0663">Pyridoxal phosphate</keyword>
<dbReference type="SUPFAM" id="SSF53686">
    <property type="entry name" value="Tryptophan synthase beta subunit-like PLP-dependent enzymes"/>
    <property type="match status" value="1"/>
</dbReference>
<organism evidence="7 8">
    <name type="scientific">Thermoflexus hugenholtzii JAD2</name>
    <dbReference type="NCBI Taxonomy" id="877466"/>
    <lineage>
        <taxon>Bacteria</taxon>
        <taxon>Bacillati</taxon>
        <taxon>Chloroflexota</taxon>
        <taxon>Thermoflexia</taxon>
        <taxon>Thermoflexales</taxon>
        <taxon>Thermoflexaceae</taxon>
        <taxon>Thermoflexus</taxon>
    </lineage>
</organism>
<evidence type="ECO:0000256" key="1">
    <source>
        <dbReference type="ARBA" id="ARBA00001933"/>
    </source>
</evidence>
<evidence type="ECO:0000256" key="2">
    <source>
        <dbReference type="ARBA" id="ARBA00008639"/>
    </source>
</evidence>
<dbReference type="Proteomes" id="UP000197025">
    <property type="component" value="Unassembled WGS sequence"/>
</dbReference>
<dbReference type="GO" id="GO:1901605">
    <property type="term" value="P:alpha-amino acid metabolic process"/>
    <property type="evidence" value="ECO:0007669"/>
    <property type="project" value="UniProtKB-ARBA"/>
</dbReference>
<evidence type="ECO:0000259" key="6">
    <source>
        <dbReference type="Pfam" id="PF00291"/>
    </source>
</evidence>
<dbReference type="InterPro" id="IPR027278">
    <property type="entry name" value="ACCD_DCysDesulf"/>
</dbReference>
<dbReference type="AlphaFoldDB" id="A0A212R067"/>
<dbReference type="PIRSF" id="PIRSF006278">
    <property type="entry name" value="ACCD_DCysDesulf"/>
    <property type="match status" value="1"/>
</dbReference>
<dbReference type="EMBL" id="FYEK01000027">
    <property type="protein sequence ID" value="SNB65371.1"/>
    <property type="molecule type" value="Genomic_DNA"/>
</dbReference>
<dbReference type="InParanoid" id="A0A212R067"/>
<dbReference type="Pfam" id="PF00291">
    <property type="entry name" value="PALP"/>
    <property type="match status" value="1"/>
</dbReference>
<dbReference type="RefSeq" id="WP_088571221.1">
    <property type="nucleotide sequence ID" value="NZ_FYEK01000027.1"/>
</dbReference>
<sequence length="340" mass="36503">MDAEELARRLEAIPRVPLLAAPTPLEPLPRLSAALGRPVYLKREDAIGPALGGNKARPLEYLLADALRRGHRRVVTYGGLQSNHARITAAAARRLGLEPHLFYFTPRPPRLSGNLLLNELLGAFMHFFPFGGGGGPRSLAWTDFLVRVLARLWVGRHYFIPVGGRSVLGGLGYVRAALELHHQAQAHGLGPAWVVTAVGTGGTLAGLWAGWTLLRSPLRPLGIDIGGLWKDLPAAIARLAGQICARLGEPHRFPTTEVPLIERTYAGSGYGAPSPEGNRVLRELARLEGILLDPVYTAKAFAGMLDLLQKGKLGSDEPIIFLHTGGIPALFAFEAGDLAA</sequence>
<name>A0A212R067_9CHLR</name>
<dbReference type="PANTHER" id="PTHR43780">
    <property type="entry name" value="1-AMINOCYCLOPROPANE-1-CARBOXYLATE DEAMINASE-RELATED"/>
    <property type="match status" value="1"/>
</dbReference>
<dbReference type="InterPro" id="IPR001926">
    <property type="entry name" value="TrpB-like_PALP"/>
</dbReference>
<evidence type="ECO:0000313" key="8">
    <source>
        <dbReference type="Proteomes" id="UP000197025"/>
    </source>
</evidence>